<dbReference type="Proteomes" id="UP000324222">
    <property type="component" value="Unassembled WGS sequence"/>
</dbReference>
<accession>A0A5B7IKT0</accession>
<evidence type="ECO:0000313" key="1">
    <source>
        <dbReference type="EMBL" id="MPC82945.1"/>
    </source>
</evidence>
<reference evidence="1 2" key="1">
    <citation type="submission" date="2019-05" db="EMBL/GenBank/DDBJ databases">
        <title>Another draft genome of Portunus trituberculatus and its Hox gene families provides insights of decapod evolution.</title>
        <authorList>
            <person name="Jeong J.-H."/>
            <person name="Song I."/>
            <person name="Kim S."/>
            <person name="Choi T."/>
            <person name="Kim D."/>
            <person name="Ryu S."/>
            <person name="Kim W."/>
        </authorList>
    </citation>
    <scope>NUCLEOTIDE SEQUENCE [LARGE SCALE GENOMIC DNA]</scope>
    <source>
        <tissue evidence="1">Muscle</tissue>
    </source>
</reference>
<sequence>MELRHRNLYRCRGRDSGVYYLSKVLGPECLAQGHF</sequence>
<dbReference type="EMBL" id="VSRR010061131">
    <property type="protein sequence ID" value="MPC82945.1"/>
    <property type="molecule type" value="Genomic_DNA"/>
</dbReference>
<proteinExistence type="predicted"/>
<name>A0A5B7IKT0_PORTR</name>
<protein>
    <submittedName>
        <fullName evidence="1">Uncharacterized protein</fullName>
    </submittedName>
</protein>
<evidence type="ECO:0000313" key="2">
    <source>
        <dbReference type="Proteomes" id="UP000324222"/>
    </source>
</evidence>
<comment type="caution">
    <text evidence="1">The sequence shown here is derived from an EMBL/GenBank/DDBJ whole genome shotgun (WGS) entry which is preliminary data.</text>
</comment>
<dbReference type="AlphaFoldDB" id="A0A5B7IKT0"/>
<gene>
    <name evidence="1" type="ORF">E2C01_077634</name>
</gene>
<organism evidence="1 2">
    <name type="scientific">Portunus trituberculatus</name>
    <name type="common">Swimming crab</name>
    <name type="synonym">Neptunus trituberculatus</name>
    <dbReference type="NCBI Taxonomy" id="210409"/>
    <lineage>
        <taxon>Eukaryota</taxon>
        <taxon>Metazoa</taxon>
        <taxon>Ecdysozoa</taxon>
        <taxon>Arthropoda</taxon>
        <taxon>Crustacea</taxon>
        <taxon>Multicrustacea</taxon>
        <taxon>Malacostraca</taxon>
        <taxon>Eumalacostraca</taxon>
        <taxon>Eucarida</taxon>
        <taxon>Decapoda</taxon>
        <taxon>Pleocyemata</taxon>
        <taxon>Brachyura</taxon>
        <taxon>Eubrachyura</taxon>
        <taxon>Portunoidea</taxon>
        <taxon>Portunidae</taxon>
        <taxon>Portuninae</taxon>
        <taxon>Portunus</taxon>
    </lineage>
</organism>
<keyword evidence="2" id="KW-1185">Reference proteome</keyword>